<dbReference type="EMBL" id="CP062983">
    <property type="protein sequence ID" value="QPC83064.1"/>
    <property type="molecule type" value="Genomic_DNA"/>
</dbReference>
<evidence type="ECO:0008006" key="3">
    <source>
        <dbReference type="Google" id="ProtNLM"/>
    </source>
</evidence>
<gene>
    <name evidence="1" type="ORF">G4Y79_01420</name>
</gene>
<proteinExistence type="predicted"/>
<sequence>MARKSIRRSLSMTPEMAERLNQIVSTKPRNITEADLIREAIRRYLDEQEDLVGSRKHFQRSFRERIDQIEEALGFQFNVLIYLLASDEQHLREAIIAAKQDGESLQAQIKAVRELKESSD</sequence>
<reference evidence="1 2" key="1">
    <citation type="submission" date="2020-02" db="EMBL/GenBank/DDBJ databases">
        <authorList>
            <person name="Zheng R.K."/>
            <person name="Sun C.M."/>
        </authorList>
    </citation>
    <scope>NUCLEOTIDE SEQUENCE [LARGE SCALE GENOMIC DNA]</scope>
    <source>
        <strain evidence="2">rifampicinis</strain>
    </source>
</reference>
<keyword evidence="2" id="KW-1185">Reference proteome</keyword>
<evidence type="ECO:0000313" key="1">
    <source>
        <dbReference type="EMBL" id="QPC83064.1"/>
    </source>
</evidence>
<evidence type="ECO:0000313" key="2">
    <source>
        <dbReference type="Proteomes" id="UP000594468"/>
    </source>
</evidence>
<accession>A0A7S8E9X0</accession>
<name>A0A7S8E9X0_9CHLR</name>
<dbReference type="AlphaFoldDB" id="A0A7S8E9X0"/>
<organism evidence="1 2">
    <name type="scientific">Phototrophicus methaneseepsis</name>
    <dbReference type="NCBI Taxonomy" id="2710758"/>
    <lineage>
        <taxon>Bacteria</taxon>
        <taxon>Bacillati</taxon>
        <taxon>Chloroflexota</taxon>
        <taxon>Candidatus Thermofontia</taxon>
        <taxon>Phototrophicales</taxon>
        <taxon>Phototrophicaceae</taxon>
        <taxon>Phototrophicus</taxon>
    </lineage>
</organism>
<dbReference type="Proteomes" id="UP000594468">
    <property type="component" value="Chromosome"/>
</dbReference>
<dbReference type="RefSeq" id="WP_195171133.1">
    <property type="nucleotide sequence ID" value="NZ_CP062983.1"/>
</dbReference>
<protein>
    <recommendedName>
        <fullName evidence="3">Ribbon-helix-helix protein CopG domain-containing protein</fullName>
    </recommendedName>
</protein>
<dbReference type="KEGG" id="pmet:G4Y79_01420"/>